<reference evidence="2 3" key="1">
    <citation type="submission" date="2018-06" db="EMBL/GenBank/DDBJ databases">
        <authorList>
            <consortium name="Pathogen Informatics"/>
            <person name="Doyle S."/>
        </authorList>
    </citation>
    <scope>NUCLEOTIDE SEQUENCE [LARGE SCALE GENOMIC DNA]</scope>
    <source>
        <strain evidence="2 3">NCTC12221</strain>
    </source>
</reference>
<keyword evidence="1" id="KW-0732">Signal</keyword>
<dbReference type="EMBL" id="UGHZ01000001">
    <property type="protein sequence ID" value="STP08729.1"/>
    <property type="molecule type" value="Genomic_DNA"/>
</dbReference>
<feature type="signal peptide" evidence="1">
    <location>
        <begin position="1"/>
        <end position="19"/>
    </location>
</feature>
<proteinExistence type="predicted"/>
<gene>
    <name evidence="2" type="ORF">NCTC12221_00142</name>
</gene>
<protein>
    <recommendedName>
        <fullName evidence="4">Outer membrane protein</fullName>
    </recommendedName>
</protein>
<dbReference type="InterPro" id="IPR011250">
    <property type="entry name" value="OMP/PagP_B-barrel"/>
</dbReference>
<dbReference type="Proteomes" id="UP000255335">
    <property type="component" value="Unassembled WGS sequence"/>
</dbReference>
<dbReference type="AlphaFoldDB" id="A0A377JLR5"/>
<evidence type="ECO:0000256" key="1">
    <source>
        <dbReference type="SAM" id="SignalP"/>
    </source>
</evidence>
<accession>A0A377JLR5</accession>
<feature type="chain" id="PRO_5016681203" description="Outer membrane protein" evidence="1">
    <location>
        <begin position="20"/>
        <end position="215"/>
    </location>
</feature>
<dbReference type="SUPFAM" id="SSF56925">
    <property type="entry name" value="OMPA-like"/>
    <property type="match status" value="1"/>
</dbReference>
<sequence>MKKLACILCGFFFLSVAQADEMAGQNKFMIGVSGSFGYMERSSEYFNNQGFEIDQFDGDKSLSGFGGSARLGYDVYFKPTQAIRIYADYIGAGFGKDEILGRMNLNHIGVNVDYRYDFLSGFGVFAGAGGVYSMGKTNLGDIDGIGAGFNVGGAYVMNDYVELELRMKFIVAEYFNNKAVNPVKLPNGAAAGTITAQNLDLDAPMYVMLGLNVRF</sequence>
<name>A0A377JLR5_9HELI</name>
<evidence type="ECO:0008006" key="4">
    <source>
        <dbReference type="Google" id="ProtNLM"/>
    </source>
</evidence>
<dbReference type="Gene3D" id="2.40.160.20">
    <property type="match status" value="1"/>
</dbReference>
<evidence type="ECO:0000313" key="2">
    <source>
        <dbReference type="EMBL" id="STP08729.1"/>
    </source>
</evidence>
<dbReference type="RefSeq" id="WP_115025571.1">
    <property type="nucleotide sequence ID" value="NZ_UGHZ01000001.1"/>
</dbReference>
<organism evidence="2 3">
    <name type="scientific">Helicobacter cinaedi</name>
    <dbReference type="NCBI Taxonomy" id="213"/>
    <lineage>
        <taxon>Bacteria</taxon>
        <taxon>Pseudomonadati</taxon>
        <taxon>Campylobacterota</taxon>
        <taxon>Epsilonproteobacteria</taxon>
        <taxon>Campylobacterales</taxon>
        <taxon>Helicobacteraceae</taxon>
        <taxon>Helicobacter</taxon>
    </lineage>
</organism>
<evidence type="ECO:0000313" key="3">
    <source>
        <dbReference type="Proteomes" id="UP000255335"/>
    </source>
</evidence>